<proteinExistence type="predicted"/>
<reference evidence="1" key="2">
    <citation type="submission" date="2025-03" db="EMBL/GenBank/DDBJ databases">
        <authorList>
            <consortium name="ELIXIR-Norway"/>
            <consortium name="Elixir Norway"/>
        </authorList>
    </citation>
    <scope>NUCLEOTIDE SEQUENCE</scope>
</reference>
<protein>
    <submittedName>
        <fullName evidence="1">Uncharacterized protein</fullName>
    </submittedName>
</protein>
<accession>A0AC59YQQ6</accession>
<gene>
    <name evidence="1" type="ORF">MRATA1EN22A_LOCUS9097</name>
</gene>
<dbReference type="EMBL" id="OX596086">
    <property type="protein sequence ID" value="CAM9901814.1"/>
    <property type="molecule type" value="Genomic_DNA"/>
</dbReference>
<reference evidence="1" key="1">
    <citation type="submission" date="2023-05" db="EMBL/GenBank/DDBJ databases">
        <authorList>
            <consortium name="ELIXIR-Norway"/>
        </authorList>
    </citation>
    <scope>NUCLEOTIDE SEQUENCE</scope>
</reference>
<name>A0AC59YQQ6_RANTA</name>
<dbReference type="Proteomes" id="UP001162501">
    <property type="component" value="Chromosome 2"/>
</dbReference>
<evidence type="ECO:0000313" key="1">
    <source>
        <dbReference type="EMBL" id="CAM9901814.1"/>
    </source>
</evidence>
<evidence type="ECO:0000313" key="2">
    <source>
        <dbReference type="Proteomes" id="UP001162501"/>
    </source>
</evidence>
<sequence>MKSRSADFSQQPWVECLSAPRAIWARSHLVFPAFFGTKRVMETSSGTLQLQLMNTSAYYTYLFLFLTSTVYFVVITSCVFRRTGVCCDGTIS</sequence>
<organism evidence="1 2">
    <name type="scientific">Rangifer tarandus platyrhynchus</name>
    <name type="common">Svalbard reindeer</name>
    <dbReference type="NCBI Taxonomy" id="3082113"/>
    <lineage>
        <taxon>Eukaryota</taxon>
        <taxon>Metazoa</taxon>
        <taxon>Chordata</taxon>
        <taxon>Craniata</taxon>
        <taxon>Vertebrata</taxon>
        <taxon>Euteleostomi</taxon>
        <taxon>Mammalia</taxon>
        <taxon>Eutheria</taxon>
        <taxon>Laurasiatheria</taxon>
        <taxon>Artiodactyla</taxon>
        <taxon>Ruminantia</taxon>
        <taxon>Pecora</taxon>
        <taxon>Cervidae</taxon>
        <taxon>Odocoileinae</taxon>
        <taxon>Rangifer</taxon>
    </lineage>
</organism>